<dbReference type="Proteomes" id="UP000076268">
    <property type="component" value="Unassembled WGS sequence"/>
</dbReference>
<dbReference type="InterPro" id="IPR000415">
    <property type="entry name" value="Nitroreductase-like"/>
</dbReference>
<proteinExistence type="predicted"/>
<gene>
    <name evidence="5" type="ORF">AXX12_06620</name>
</gene>
<evidence type="ECO:0000259" key="4">
    <source>
        <dbReference type="Pfam" id="PF00881"/>
    </source>
</evidence>
<dbReference type="EMBL" id="LSGP01000017">
    <property type="protein sequence ID" value="KYZ76112.1"/>
    <property type="molecule type" value="Genomic_DNA"/>
</dbReference>
<comment type="caution">
    <text evidence="5">The sequence shown here is derived from an EMBL/GenBank/DDBJ whole genome shotgun (WGS) entry which is preliminary data.</text>
</comment>
<protein>
    <submittedName>
        <fullName evidence="5">Nitroreductase</fullName>
    </submittedName>
</protein>
<accession>A0A154BQ92</accession>
<dbReference type="Gene3D" id="3.40.109.10">
    <property type="entry name" value="NADH Oxidase"/>
    <property type="match status" value="1"/>
</dbReference>
<evidence type="ECO:0000313" key="5">
    <source>
        <dbReference type="EMBL" id="KYZ76112.1"/>
    </source>
</evidence>
<dbReference type="RefSeq" id="WP_066240977.1">
    <property type="nucleotide sequence ID" value="NZ_LSGP01000017.1"/>
</dbReference>
<comment type="subcellular location">
    <subcellularLocation>
        <location evidence="1">Cytoplasm</location>
    </subcellularLocation>
</comment>
<dbReference type="GO" id="GO:0005737">
    <property type="term" value="C:cytoplasm"/>
    <property type="evidence" value="ECO:0007669"/>
    <property type="project" value="UniProtKB-SubCell"/>
</dbReference>
<dbReference type="Pfam" id="PF00881">
    <property type="entry name" value="Nitroreductase"/>
    <property type="match status" value="1"/>
</dbReference>
<dbReference type="PANTHER" id="PTHR43035">
    <property type="entry name" value="FATTY ACID REPRESSION MUTANT PROTEIN 2-RELATED"/>
    <property type="match status" value="1"/>
</dbReference>
<dbReference type="FunFam" id="3.40.109.10:FF:000001">
    <property type="entry name" value="Nitroreductase family"/>
    <property type="match status" value="1"/>
</dbReference>
<keyword evidence="2" id="KW-0963">Cytoplasm</keyword>
<evidence type="ECO:0000256" key="1">
    <source>
        <dbReference type="ARBA" id="ARBA00004496"/>
    </source>
</evidence>
<dbReference type="InterPro" id="IPR029479">
    <property type="entry name" value="Nitroreductase"/>
</dbReference>
<sequence>MSKTFWEAVKARRSIYGFSDEKVVSEERIEEIVRDAIRLTPSPFNSQSTRIVLLFGEQSKKLWQVTLETLRKLTSKEQFADTEKKITGAFASGYGTVLFFEDQTVVDGLVSGFPLYADRFPVWSQHTNAMHQFVIWTALEAEGLGASLQHYNPLIDNAIQTEWGVPASWKLVAQIPFGKALAEPAEKQISDIDARLKVFR</sequence>
<name>A0A154BQ92_ANASB</name>
<feature type="domain" description="Nitroreductase" evidence="4">
    <location>
        <begin position="9"/>
        <end position="179"/>
    </location>
</feature>
<evidence type="ECO:0000256" key="2">
    <source>
        <dbReference type="ARBA" id="ARBA00022490"/>
    </source>
</evidence>
<dbReference type="SUPFAM" id="SSF55469">
    <property type="entry name" value="FMN-dependent nitroreductase-like"/>
    <property type="match status" value="1"/>
</dbReference>
<dbReference type="InterPro" id="IPR033877">
    <property type="entry name" value="Frm2/Hbn1"/>
</dbReference>
<evidence type="ECO:0000256" key="3">
    <source>
        <dbReference type="ARBA" id="ARBA00023002"/>
    </source>
</evidence>
<dbReference type="STRING" id="1794912.AXX12_06620"/>
<organism evidence="5 6">
    <name type="scientific">Anaerosporomusa subterranea</name>
    <dbReference type="NCBI Taxonomy" id="1794912"/>
    <lineage>
        <taxon>Bacteria</taxon>
        <taxon>Bacillati</taxon>
        <taxon>Bacillota</taxon>
        <taxon>Negativicutes</taxon>
        <taxon>Acetonemataceae</taxon>
        <taxon>Anaerosporomusa</taxon>
    </lineage>
</organism>
<dbReference type="OrthoDB" id="9810617at2"/>
<dbReference type="PANTHER" id="PTHR43035:SF1">
    <property type="entry name" value="FATTY ACID REPRESSION MUTANT PROTEIN 2-RELATED"/>
    <property type="match status" value="1"/>
</dbReference>
<dbReference type="CDD" id="cd02140">
    <property type="entry name" value="Frm2-like"/>
    <property type="match status" value="1"/>
</dbReference>
<evidence type="ECO:0000313" key="6">
    <source>
        <dbReference type="Proteomes" id="UP000076268"/>
    </source>
</evidence>
<reference evidence="5 6" key="1">
    <citation type="submission" date="2016-02" db="EMBL/GenBank/DDBJ databases">
        <title>Anaerosporomusa subterraneum gen. nov., sp. nov., a spore-forming obligate anaerobe isolated from saprolite.</title>
        <authorList>
            <person name="Choi J.K."/>
            <person name="Shah M."/>
            <person name="Yee N."/>
        </authorList>
    </citation>
    <scope>NUCLEOTIDE SEQUENCE [LARGE SCALE GENOMIC DNA]</scope>
    <source>
        <strain evidence="5 6">RU4</strain>
    </source>
</reference>
<keyword evidence="6" id="KW-1185">Reference proteome</keyword>
<keyword evidence="3" id="KW-0560">Oxidoreductase</keyword>
<dbReference type="GO" id="GO:0034599">
    <property type="term" value="P:cellular response to oxidative stress"/>
    <property type="evidence" value="ECO:0007669"/>
    <property type="project" value="InterPro"/>
</dbReference>
<dbReference type="GO" id="GO:0016491">
    <property type="term" value="F:oxidoreductase activity"/>
    <property type="evidence" value="ECO:0007669"/>
    <property type="project" value="UniProtKB-KW"/>
</dbReference>
<dbReference type="AlphaFoldDB" id="A0A154BQ92"/>